<comment type="similarity">
    <text evidence="2">Belongs to the ComB family.</text>
</comment>
<dbReference type="GO" id="GO:0050532">
    <property type="term" value="F:2-phosphosulfolactate phosphatase activity"/>
    <property type="evidence" value="ECO:0007669"/>
    <property type="project" value="UniProtKB-EC"/>
</dbReference>
<dbReference type="InterPro" id="IPR005238">
    <property type="entry name" value="ComB-like"/>
</dbReference>
<dbReference type="PANTHER" id="PTHR37311:SF1">
    <property type="entry name" value="2-PHOSPHOSULFOLACTATE PHOSPHATASE-RELATED"/>
    <property type="match status" value="1"/>
</dbReference>
<dbReference type="InterPro" id="IPR036702">
    <property type="entry name" value="ComB-like_sf"/>
</dbReference>
<dbReference type="RefSeq" id="WP_181550621.1">
    <property type="nucleotide sequence ID" value="NZ_JACDUS010000003.1"/>
</dbReference>
<dbReference type="GO" id="GO:0050545">
    <property type="term" value="F:sulfopyruvate decarboxylase activity"/>
    <property type="evidence" value="ECO:0007669"/>
    <property type="project" value="TreeGrafter"/>
</dbReference>
<evidence type="ECO:0000256" key="5">
    <source>
        <dbReference type="ARBA" id="ARBA00022801"/>
    </source>
</evidence>
<dbReference type="Pfam" id="PF04029">
    <property type="entry name" value="2-ph_phosp"/>
    <property type="match status" value="1"/>
</dbReference>
<comment type="catalytic activity">
    <reaction evidence="7">
        <text>(2R)-O-phospho-3-sulfolactate + H2O = (2R)-3-sulfolactate + phosphate</text>
        <dbReference type="Rhea" id="RHEA:23416"/>
        <dbReference type="ChEBI" id="CHEBI:15377"/>
        <dbReference type="ChEBI" id="CHEBI:15597"/>
        <dbReference type="ChEBI" id="CHEBI:43474"/>
        <dbReference type="ChEBI" id="CHEBI:58738"/>
        <dbReference type="EC" id="3.1.3.71"/>
    </reaction>
</comment>
<dbReference type="GO" id="GO:0000287">
    <property type="term" value="F:magnesium ion binding"/>
    <property type="evidence" value="ECO:0007669"/>
    <property type="project" value="InterPro"/>
</dbReference>
<dbReference type="Gene3D" id="3.90.1560.10">
    <property type="entry name" value="ComB-like"/>
    <property type="match status" value="1"/>
</dbReference>
<dbReference type="PANTHER" id="PTHR37311">
    <property type="entry name" value="2-PHOSPHOSULFOLACTATE PHOSPHATASE-RELATED"/>
    <property type="match status" value="1"/>
</dbReference>
<evidence type="ECO:0000256" key="4">
    <source>
        <dbReference type="ARBA" id="ARBA00021948"/>
    </source>
</evidence>
<keyword evidence="6" id="KW-0460">Magnesium</keyword>
<keyword evidence="9" id="KW-1185">Reference proteome</keyword>
<dbReference type="EC" id="3.1.3.71" evidence="3"/>
<evidence type="ECO:0000256" key="2">
    <source>
        <dbReference type="ARBA" id="ARBA00009997"/>
    </source>
</evidence>
<gene>
    <name evidence="8" type="ORF">HNR65_001274</name>
</gene>
<keyword evidence="5 8" id="KW-0378">Hydrolase</keyword>
<comment type="caution">
    <text evidence="8">The sequence shown here is derived from an EMBL/GenBank/DDBJ whole genome shotgun (WGS) entry which is preliminary data.</text>
</comment>
<dbReference type="SUPFAM" id="SSF142823">
    <property type="entry name" value="ComB-like"/>
    <property type="match status" value="1"/>
</dbReference>
<organism evidence="8 9">
    <name type="scientific">Desulfosalsimonas propionicica</name>
    <dbReference type="NCBI Taxonomy" id="332175"/>
    <lineage>
        <taxon>Bacteria</taxon>
        <taxon>Pseudomonadati</taxon>
        <taxon>Thermodesulfobacteriota</taxon>
        <taxon>Desulfobacteria</taxon>
        <taxon>Desulfobacterales</taxon>
        <taxon>Desulfosalsimonadaceae</taxon>
        <taxon>Desulfosalsimonas</taxon>
    </lineage>
</organism>
<evidence type="ECO:0000256" key="1">
    <source>
        <dbReference type="ARBA" id="ARBA00001946"/>
    </source>
</evidence>
<evidence type="ECO:0000256" key="6">
    <source>
        <dbReference type="ARBA" id="ARBA00022842"/>
    </source>
</evidence>
<comment type="cofactor">
    <cofactor evidence="1">
        <name>Mg(2+)</name>
        <dbReference type="ChEBI" id="CHEBI:18420"/>
    </cofactor>
</comment>
<proteinExistence type="inferred from homology"/>
<dbReference type="EMBL" id="JACDUS010000003">
    <property type="protein sequence ID" value="MBA2880948.1"/>
    <property type="molecule type" value="Genomic_DNA"/>
</dbReference>
<protein>
    <recommendedName>
        <fullName evidence="4">Probable 2-phosphosulfolactate phosphatase</fullName>
        <ecNumber evidence="3">3.1.3.71</ecNumber>
    </recommendedName>
</protein>
<accession>A0A7W0C867</accession>
<evidence type="ECO:0000256" key="3">
    <source>
        <dbReference type="ARBA" id="ARBA00012953"/>
    </source>
</evidence>
<name>A0A7W0C867_9BACT</name>
<sequence>MKFHIVHYARGAEKARGLAVVIDVFRAFSVACYAFDQGAEKIVAAETLDAARAVKQKYPHYLLMGERHAKKPLDFDLGNSPSEIGGKDLFGKTLVHSTHAGTKALLAARGADTVITASFVNAAAVARYIARTCPDDVYLVCAGFEGKSEALEDVLCARYIRQLVFGENPDVAPMAQQLKTAASALRFFDPQDPHSPEADFYMCMDANRFNCVIRKTEADKATCVLKPFFSRFS</sequence>
<evidence type="ECO:0000256" key="7">
    <source>
        <dbReference type="ARBA" id="ARBA00033711"/>
    </source>
</evidence>
<dbReference type="Proteomes" id="UP000525298">
    <property type="component" value="Unassembled WGS sequence"/>
</dbReference>
<dbReference type="AlphaFoldDB" id="A0A7W0C867"/>
<evidence type="ECO:0000313" key="9">
    <source>
        <dbReference type="Proteomes" id="UP000525298"/>
    </source>
</evidence>
<evidence type="ECO:0000313" key="8">
    <source>
        <dbReference type="EMBL" id="MBA2880948.1"/>
    </source>
</evidence>
<reference evidence="8 9" key="1">
    <citation type="submission" date="2020-07" db="EMBL/GenBank/DDBJ databases">
        <title>Genomic Encyclopedia of Type Strains, Phase IV (KMG-IV): sequencing the most valuable type-strain genomes for metagenomic binning, comparative biology and taxonomic classification.</title>
        <authorList>
            <person name="Goeker M."/>
        </authorList>
    </citation>
    <scope>NUCLEOTIDE SEQUENCE [LARGE SCALE GENOMIC DNA]</scope>
    <source>
        <strain evidence="8 9">DSM 17721</strain>
    </source>
</reference>